<reference evidence="3 4" key="1">
    <citation type="journal article" date="2015" name="Genome Biol. Evol.">
        <title>Comparative Genomics of a Bacterivorous Green Alga Reveals Evolutionary Causalities and Consequences of Phago-Mixotrophic Mode of Nutrition.</title>
        <authorList>
            <person name="Burns J.A."/>
            <person name="Paasch A."/>
            <person name="Narechania A."/>
            <person name="Kim E."/>
        </authorList>
    </citation>
    <scope>NUCLEOTIDE SEQUENCE [LARGE SCALE GENOMIC DNA]</scope>
    <source>
        <strain evidence="3 4">PLY_AMNH</strain>
    </source>
</reference>
<evidence type="ECO:0000256" key="2">
    <source>
        <dbReference type="SAM" id="SignalP"/>
    </source>
</evidence>
<gene>
    <name evidence="3" type="ORF">CYMTET_53903</name>
</gene>
<sequence length="682" mass="75722">MLARAVGVLLRDLSILLLLVATQVHSSGVLPLEARLDSSPLAGQLTSLGRTSQRPLSDATTSGLLSFGARNLQYYSPLSRGPQQLQRPMQSGRGPQRPPHFSQRSQGKAWELLGTGHCNTTGLRSANIRTRVSSLAVVRAARLCEARHNCAFFSMWSDGQFVELQLYTSCPEPRQLCGPDTGCNGLNEVCTYGRGAAASGAGFAAPASSSCSDLYKAHSPSPPSLALPPGNSSAQLVSTQASNDTAKLERPETGPHPAALSSPASSRAAELRLEFNRRLERRPVNAAARMEARKRDTDTNCNWQCYLDRYPDLQKAFGNPSTSTPIARAMIHWRTYGQSEGRICTCDGDAGVRYEDLWKQRCPGRPLPAPNITNGNSTLEAAHVTASEEQRAALRVGEAQTTGGSCPVMEDGQLRPEYLPAVLDENIASADTGTVFIILRHMSAFRHRALWRTSYAHLRYLYPHNRIIILDDHSTVQDGCSDGIEIIQSEFKGRGEVLPYYYFHKLKLGESMLYIFDSIFVQKALDLSQPQVMWTAKHEWDSPSHLNLFTGMKNPAALKSLKLEEWDVAFGAMSFVTWDMVHDLDERFSFFDALLPRVHNRPTRMDFERVWGRAMSLYNFSAISMFGDLHEYIEEKVRPNVLGYGAVLGTCGYSPFSFDLHQYHRFKGNLAMVPAIKVWQSR</sequence>
<evidence type="ECO:0000313" key="4">
    <source>
        <dbReference type="Proteomes" id="UP001190700"/>
    </source>
</evidence>
<feature type="signal peptide" evidence="2">
    <location>
        <begin position="1"/>
        <end position="26"/>
    </location>
</feature>
<feature type="region of interest" description="Disordered" evidence="1">
    <location>
        <begin position="80"/>
        <end position="106"/>
    </location>
</feature>
<dbReference type="Proteomes" id="UP001190700">
    <property type="component" value="Unassembled WGS sequence"/>
</dbReference>
<feature type="compositionally biased region" description="Polar residues" evidence="1">
    <location>
        <begin position="235"/>
        <end position="245"/>
    </location>
</feature>
<dbReference type="EMBL" id="LGRX02035194">
    <property type="protein sequence ID" value="KAK3235926.1"/>
    <property type="molecule type" value="Genomic_DNA"/>
</dbReference>
<feature type="compositionally biased region" description="Polar residues" evidence="1">
    <location>
        <begin position="80"/>
        <end position="89"/>
    </location>
</feature>
<evidence type="ECO:0000313" key="3">
    <source>
        <dbReference type="EMBL" id="KAK3235926.1"/>
    </source>
</evidence>
<organism evidence="3 4">
    <name type="scientific">Cymbomonas tetramitiformis</name>
    <dbReference type="NCBI Taxonomy" id="36881"/>
    <lineage>
        <taxon>Eukaryota</taxon>
        <taxon>Viridiplantae</taxon>
        <taxon>Chlorophyta</taxon>
        <taxon>Pyramimonadophyceae</taxon>
        <taxon>Pyramimonadales</taxon>
        <taxon>Pyramimonadaceae</taxon>
        <taxon>Cymbomonas</taxon>
    </lineage>
</organism>
<feature type="compositionally biased region" description="Low complexity" evidence="1">
    <location>
        <begin position="257"/>
        <end position="267"/>
    </location>
</feature>
<evidence type="ECO:0000256" key="1">
    <source>
        <dbReference type="SAM" id="MobiDB-lite"/>
    </source>
</evidence>
<comment type="caution">
    <text evidence="3">The sequence shown here is derived from an EMBL/GenBank/DDBJ whole genome shotgun (WGS) entry which is preliminary data.</text>
</comment>
<dbReference type="AlphaFoldDB" id="A0AAE0EPL7"/>
<proteinExistence type="predicted"/>
<feature type="region of interest" description="Disordered" evidence="1">
    <location>
        <begin position="222"/>
        <end position="267"/>
    </location>
</feature>
<keyword evidence="2" id="KW-0732">Signal</keyword>
<protein>
    <submittedName>
        <fullName evidence="3">Uncharacterized protein</fullName>
    </submittedName>
</protein>
<keyword evidence="4" id="KW-1185">Reference proteome</keyword>
<accession>A0AAE0EPL7</accession>
<feature type="chain" id="PRO_5042035555" evidence="2">
    <location>
        <begin position="27"/>
        <end position="682"/>
    </location>
</feature>
<name>A0AAE0EPL7_9CHLO</name>